<evidence type="ECO:0000313" key="2">
    <source>
        <dbReference type="Proteomes" id="UP000324222"/>
    </source>
</evidence>
<dbReference type="EMBL" id="VSRR010118904">
    <property type="protein sequence ID" value="MPC99568.1"/>
    <property type="molecule type" value="Genomic_DNA"/>
</dbReference>
<gene>
    <name evidence="1" type="ORF">E2C01_094991</name>
</gene>
<accession>A0A5B7K354</accession>
<keyword evidence="2" id="KW-1185">Reference proteome</keyword>
<protein>
    <submittedName>
        <fullName evidence="1">Uncharacterized protein</fullName>
    </submittedName>
</protein>
<dbReference type="AlphaFoldDB" id="A0A5B7K354"/>
<organism evidence="1 2">
    <name type="scientific">Portunus trituberculatus</name>
    <name type="common">Swimming crab</name>
    <name type="synonym">Neptunus trituberculatus</name>
    <dbReference type="NCBI Taxonomy" id="210409"/>
    <lineage>
        <taxon>Eukaryota</taxon>
        <taxon>Metazoa</taxon>
        <taxon>Ecdysozoa</taxon>
        <taxon>Arthropoda</taxon>
        <taxon>Crustacea</taxon>
        <taxon>Multicrustacea</taxon>
        <taxon>Malacostraca</taxon>
        <taxon>Eumalacostraca</taxon>
        <taxon>Eucarida</taxon>
        <taxon>Decapoda</taxon>
        <taxon>Pleocyemata</taxon>
        <taxon>Brachyura</taxon>
        <taxon>Eubrachyura</taxon>
        <taxon>Portunoidea</taxon>
        <taxon>Portunidae</taxon>
        <taxon>Portuninae</taxon>
        <taxon>Portunus</taxon>
    </lineage>
</organism>
<proteinExistence type="predicted"/>
<sequence length="19" mass="2232">MRRSGQSQPSMVLMMIIEH</sequence>
<dbReference type="Proteomes" id="UP000324222">
    <property type="component" value="Unassembled WGS sequence"/>
</dbReference>
<reference evidence="1 2" key="1">
    <citation type="submission" date="2019-05" db="EMBL/GenBank/DDBJ databases">
        <title>Another draft genome of Portunus trituberculatus and its Hox gene families provides insights of decapod evolution.</title>
        <authorList>
            <person name="Jeong J.-H."/>
            <person name="Song I."/>
            <person name="Kim S."/>
            <person name="Choi T."/>
            <person name="Kim D."/>
            <person name="Ryu S."/>
            <person name="Kim W."/>
        </authorList>
    </citation>
    <scope>NUCLEOTIDE SEQUENCE [LARGE SCALE GENOMIC DNA]</scope>
    <source>
        <tissue evidence="1">Muscle</tissue>
    </source>
</reference>
<evidence type="ECO:0000313" key="1">
    <source>
        <dbReference type="EMBL" id="MPC99568.1"/>
    </source>
</evidence>
<name>A0A5B7K354_PORTR</name>
<comment type="caution">
    <text evidence="1">The sequence shown here is derived from an EMBL/GenBank/DDBJ whole genome shotgun (WGS) entry which is preliminary data.</text>
</comment>